<dbReference type="Gene3D" id="1.10.239.10">
    <property type="entry name" value="Elicitin domain"/>
    <property type="match status" value="1"/>
</dbReference>
<dbReference type="VEuPathDB" id="FungiDB:KRP22_11201"/>
<reference evidence="7" key="1">
    <citation type="submission" date="2005-09" db="EMBL/GenBank/DDBJ databases">
        <authorList>
            <person name="Jiang R.H.Y."/>
            <person name="Tyler B.M."/>
            <person name="Whisson S.C."/>
            <person name="Hardham A.R."/>
            <person name="Govers F."/>
        </authorList>
    </citation>
    <scope>NUCLEOTIDE SEQUENCE</scope>
    <source>
        <strain evidence="7">UCD-Pr4</strain>
    </source>
</reference>
<evidence type="ECO:0000256" key="3">
    <source>
        <dbReference type="ARBA" id="ARBA00022525"/>
    </source>
</evidence>
<keyword evidence="4" id="KW-0928">Hypersensitive response elicitation</keyword>
<dbReference type="VEuPathDB" id="FungiDB:KRP23_3125"/>
<dbReference type="Pfam" id="PF00964">
    <property type="entry name" value="Elicitin"/>
    <property type="match status" value="1"/>
</dbReference>
<dbReference type="InterPro" id="IPR036470">
    <property type="entry name" value="Elicitin_sf"/>
</dbReference>
<dbReference type="VEuPathDB" id="FungiDB:KRP23_1655"/>
<evidence type="ECO:0000256" key="2">
    <source>
        <dbReference type="ARBA" id="ARBA00009544"/>
    </source>
</evidence>
<evidence type="ECO:0000256" key="6">
    <source>
        <dbReference type="SAM" id="MobiDB-lite"/>
    </source>
</evidence>
<dbReference type="GO" id="GO:0052040">
    <property type="term" value="P:symbiont-mediated perturbation of host programmed cell death"/>
    <property type="evidence" value="ECO:0007669"/>
    <property type="project" value="UniProtKB-KW"/>
</dbReference>
<dbReference type="GO" id="GO:0005576">
    <property type="term" value="C:extracellular region"/>
    <property type="evidence" value="ECO:0007669"/>
    <property type="project" value="UniProtKB-SubCell"/>
</dbReference>
<dbReference type="EMBL" id="DQ229206">
    <property type="protein sequence ID" value="ABB55961.1"/>
    <property type="molecule type" value="Genomic_DNA"/>
</dbReference>
<comment type="similarity">
    <text evidence="2">Belongs to the elicitin family.</text>
</comment>
<protein>
    <submittedName>
        <fullName evidence="7">Elicitin-like protein RAL2C</fullName>
    </submittedName>
</protein>
<proteinExistence type="inferred from homology"/>
<dbReference type="SUPFAM" id="SSF48647">
    <property type="entry name" value="Fungal elicitin"/>
    <property type="match status" value="1"/>
</dbReference>
<reference evidence="7" key="2">
    <citation type="journal article" date="2006" name="Mol. Biol. Evol.">
        <title>Ancient origin of elicitin gene clusters in Phytophthora genomes.</title>
        <authorList>
            <person name="Jiang R.H."/>
            <person name="Tyler B.M."/>
            <person name="Whisson S.C."/>
            <person name="Hardham A.R."/>
            <person name="Govers F."/>
        </authorList>
    </citation>
    <scope>NUCLEOTIDE SEQUENCE</scope>
    <source>
        <strain evidence="7">UCD-Pr4</strain>
    </source>
</reference>
<evidence type="ECO:0000256" key="5">
    <source>
        <dbReference type="ARBA" id="ARBA00023157"/>
    </source>
</evidence>
<dbReference type="AlphaFoldDB" id="Q2N0B9"/>
<organism evidence="7">
    <name type="scientific">Phytophthora ramorum</name>
    <name type="common">Sudden oak death agent</name>
    <dbReference type="NCBI Taxonomy" id="164328"/>
    <lineage>
        <taxon>Eukaryota</taxon>
        <taxon>Sar</taxon>
        <taxon>Stramenopiles</taxon>
        <taxon>Oomycota</taxon>
        <taxon>Peronosporomycetes</taxon>
        <taxon>Peronosporales</taxon>
        <taxon>Peronosporaceae</taxon>
        <taxon>Phytophthora</taxon>
    </lineage>
</organism>
<feature type="region of interest" description="Disordered" evidence="6">
    <location>
        <begin position="238"/>
        <end position="299"/>
    </location>
</feature>
<sequence length="343" mass="35172">MDTGPWRLLRPVRRDLEVQLSVEFRPHRHAADHRPPWHRQLCLRRTSPSSTSAMAWQCHHAPRCCACLHEQLDKWIRRPALQSGNAFDGHSLMAMGDGAQVAVALAAEYSSTVSETATHWSFPLPFCNLPTPRHLSKMSTTSTSSSVASCSSSVLSSLLTDQYISQCSTDSGYSFTDASIPTQDVIDLMCASSACLSLLADAQALNLSECILPVGDNILLLADLIDYVPPRCPSASGSAATTAGSTATDNTVSASSTAGNATASSSSSNTVTVPSSASSATTSTASSGETSTSAPSSGTSAASAAASASAASSSSGSSAAASPVGRAMGLVSIAALAVATYCL</sequence>
<keyword evidence="5" id="KW-1015">Disulfide bond</keyword>
<evidence type="ECO:0000256" key="4">
    <source>
        <dbReference type="ARBA" id="ARBA00022978"/>
    </source>
</evidence>
<evidence type="ECO:0000313" key="7">
    <source>
        <dbReference type="EMBL" id="ABB55961.1"/>
    </source>
</evidence>
<evidence type="ECO:0000256" key="1">
    <source>
        <dbReference type="ARBA" id="ARBA00004613"/>
    </source>
</evidence>
<dbReference type="InterPro" id="IPR002200">
    <property type="entry name" value="Elicitin"/>
</dbReference>
<keyword evidence="3" id="KW-0964">Secreted</keyword>
<comment type="subcellular location">
    <subcellularLocation>
        <location evidence="1">Secreted</location>
    </subcellularLocation>
</comment>
<name>Q2N0B9_PHYRM</name>
<accession>Q2N0B9</accession>
<dbReference type="SMART" id="SM01187">
    <property type="entry name" value="Elicitin"/>
    <property type="match status" value="1"/>
</dbReference>